<evidence type="ECO:0000313" key="9">
    <source>
        <dbReference type="EMBL" id="CRG87009.1"/>
    </source>
</evidence>
<reference evidence="9 10" key="1">
    <citation type="submission" date="2015-04" db="EMBL/GenBank/DDBJ databases">
        <authorList>
            <person name="Syromyatnikov M.Y."/>
            <person name="Popov V.N."/>
        </authorList>
    </citation>
    <scope>NUCLEOTIDE SEQUENCE [LARGE SCALE GENOMIC DNA]</scope>
    <source>
        <strain evidence="9">WF-38-12</strain>
    </source>
</reference>
<feature type="compositionally biased region" description="Polar residues" evidence="6">
    <location>
        <begin position="340"/>
        <end position="353"/>
    </location>
</feature>
<feature type="transmembrane region" description="Helical" evidence="7">
    <location>
        <begin position="22"/>
        <end position="44"/>
    </location>
</feature>
<feature type="transmembrane region" description="Helical" evidence="7">
    <location>
        <begin position="113"/>
        <end position="136"/>
    </location>
</feature>
<feature type="transmembrane region" description="Helical" evidence="7">
    <location>
        <begin position="206"/>
        <end position="229"/>
    </location>
</feature>
<evidence type="ECO:0000256" key="6">
    <source>
        <dbReference type="SAM" id="MobiDB-lite"/>
    </source>
</evidence>
<feature type="region of interest" description="Disordered" evidence="6">
    <location>
        <begin position="338"/>
        <end position="361"/>
    </location>
</feature>
<dbReference type="PANTHER" id="PTHR33048">
    <property type="entry name" value="PTH11-LIKE INTEGRAL MEMBRANE PROTEIN (AFU_ORTHOLOGUE AFUA_5G11245)"/>
    <property type="match status" value="1"/>
</dbReference>
<keyword evidence="10" id="KW-1185">Reference proteome</keyword>
<feature type="transmembrane region" description="Helical" evidence="7">
    <location>
        <begin position="241"/>
        <end position="260"/>
    </location>
</feature>
<feature type="domain" description="Rhodopsin" evidence="8">
    <location>
        <begin position="57"/>
        <end position="301"/>
    </location>
</feature>
<evidence type="ECO:0000256" key="2">
    <source>
        <dbReference type="ARBA" id="ARBA00022692"/>
    </source>
</evidence>
<comment type="subcellular location">
    <subcellularLocation>
        <location evidence="1">Membrane</location>
        <topology evidence="1">Multi-pass membrane protein</topology>
    </subcellularLocation>
</comment>
<keyword evidence="2 7" id="KW-0812">Transmembrane</keyword>
<evidence type="ECO:0000256" key="3">
    <source>
        <dbReference type="ARBA" id="ARBA00022989"/>
    </source>
</evidence>
<dbReference type="EMBL" id="CVMT01000003">
    <property type="protein sequence ID" value="CRG87009.1"/>
    <property type="molecule type" value="Genomic_DNA"/>
</dbReference>
<feature type="transmembrane region" description="Helical" evidence="7">
    <location>
        <begin position="272"/>
        <end position="299"/>
    </location>
</feature>
<keyword evidence="3 7" id="KW-1133">Transmembrane helix</keyword>
<evidence type="ECO:0000256" key="4">
    <source>
        <dbReference type="ARBA" id="ARBA00023136"/>
    </source>
</evidence>
<feature type="transmembrane region" description="Helical" evidence="7">
    <location>
        <begin position="148"/>
        <end position="170"/>
    </location>
</feature>
<feature type="transmembrane region" description="Helical" evidence="7">
    <location>
        <begin position="64"/>
        <end position="88"/>
    </location>
</feature>
<sequence length="393" mass="44793">MASSLAITPTQQAIYSQDRRPALYGSLITLLVINNLFAAGRWVIHWLTHYRNDFSLRRIFVEDYFILLAAICINAVIGNLLAATHYGLGLHSWRINKEDANYPQNLSDTFKHVWATMILTGPTFTFIKLSILFFYRRLFRLNQNWLHIAWWVNVIYVILWLIGSTGFYIFQCWPVQWYYMQYYQKYDRQPPYPIHGQCDATSTIHVAIPLIFGLFSDVMVLTLPMASIFRLRVSRKSKIGLTLVFSVGIIACVLDMVRIIELTLDTDDKVDPSYGVVVFLILSAATEVTAMACACMPIVGPKAVKEYKRHHQHTSYHQGSKLSKLSFSGSHSRQKEDQIALNSVQATSHSKSLGNERKNPAEGMIWVENEIEVTIGDDEHEANHSTTSTAHAI</sequence>
<accession>A0A0U1LUE2</accession>
<comment type="similarity">
    <text evidence="5">Belongs to the SAT4 family.</text>
</comment>
<evidence type="ECO:0000313" key="10">
    <source>
        <dbReference type="Proteomes" id="UP000054383"/>
    </source>
</evidence>
<evidence type="ECO:0000256" key="7">
    <source>
        <dbReference type="SAM" id="Phobius"/>
    </source>
</evidence>
<name>A0A0U1LUE2_TALIS</name>
<evidence type="ECO:0000256" key="5">
    <source>
        <dbReference type="ARBA" id="ARBA00038359"/>
    </source>
</evidence>
<dbReference type="GO" id="GO:0016020">
    <property type="term" value="C:membrane"/>
    <property type="evidence" value="ECO:0007669"/>
    <property type="project" value="UniProtKB-SubCell"/>
</dbReference>
<keyword evidence="4 7" id="KW-0472">Membrane</keyword>
<dbReference type="AlphaFoldDB" id="A0A0U1LUE2"/>
<evidence type="ECO:0000259" key="8">
    <source>
        <dbReference type="Pfam" id="PF20684"/>
    </source>
</evidence>
<dbReference type="Proteomes" id="UP000054383">
    <property type="component" value="Unassembled WGS sequence"/>
</dbReference>
<dbReference type="InterPro" id="IPR052337">
    <property type="entry name" value="SAT4-like"/>
</dbReference>
<proteinExistence type="inferred from homology"/>
<evidence type="ECO:0000256" key="1">
    <source>
        <dbReference type="ARBA" id="ARBA00004141"/>
    </source>
</evidence>
<organism evidence="9 10">
    <name type="scientific">Talaromyces islandicus</name>
    <name type="common">Penicillium islandicum</name>
    <dbReference type="NCBI Taxonomy" id="28573"/>
    <lineage>
        <taxon>Eukaryota</taxon>
        <taxon>Fungi</taxon>
        <taxon>Dikarya</taxon>
        <taxon>Ascomycota</taxon>
        <taxon>Pezizomycotina</taxon>
        <taxon>Eurotiomycetes</taxon>
        <taxon>Eurotiomycetidae</taxon>
        <taxon>Eurotiales</taxon>
        <taxon>Trichocomaceae</taxon>
        <taxon>Talaromyces</taxon>
        <taxon>Talaromyces sect. Islandici</taxon>
    </lineage>
</organism>
<dbReference type="OrthoDB" id="2496787at2759"/>
<dbReference type="Pfam" id="PF20684">
    <property type="entry name" value="Fung_rhodopsin"/>
    <property type="match status" value="1"/>
</dbReference>
<dbReference type="PANTHER" id="PTHR33048:SF47">
    <property type="entry name" value="INTEGRAL MEMBRANE PROTEIN-RELATED"/>
    <property type="match status" value="1"/>
</dbReference>
<gene>
    <name evidence="9" type="ORF">PISL3812_04022</name>
</gene>
<dbReference type="InterPro" id="IPR049326">
    <property type="entry name" value="Rhodopsin_dom_fungi"/>
</dbReference>
<protein>
    <recommendedName>
        <fullName evidence="8">Rhodopsin domain-containing protein</fullName>
    </recommendedName>
</protein>
<dbReference type="OMA" id="DEHEANH"/>